<proteinExistence type="predicted"/>
<organism evidence="1 2">
    <name type="scientific">Brevibacillus brevis</name>
    <name type="common">Bacillus brevis</name>
    <dbReference type="NCBI Taxonomy" id="1393"/>
    <lineage>
        <taxon>Bacteria</taxon>
        <taxon>Bacillati</taxon>
        <taxon>Bacillota</taxon>
        <taxon>Bacilli</taxon>
        <taxon>Bacillales</taxon>
        <taxon>Paenibacillaceae</taxon>
        <taxon>Brevibacillus</taxon>
    </lineage>
</organism>
<sequence>MAGAFLASTCEYIIEATTFEAAPVIHAGADSLHPQRGVGRSVDWKHASPPKLRIQVSFHLHEIK</sequence>
<dbReference type="Proteomes" id="UP000036061">
    <property type="component" value="Chromosome"/>
</dbReference>
<accession>A0A2Z4MF35</accession>
<name>A0A2Z4MF35_BREBE</name>
<evidence type="ECO:0000313" key="2">
    <source>
        <dbReference type="Proteomes" id="UP000036061"/>
    </source>
</evidence>
<dbReference type="RefSeq" id="WP_048031905.1">
    <property type="nucleotide sequence ID" value="NZ_CP030117.1"/>
</dbReference>
<gene>
    <name evidence="1" type="ORF">AB432_008475</name>
</gene>
<protein>
    <submittedName>
        <fullName evidence="1">Uncharacterized protein</fullName>
    </submittedName>
</protein>
<dbReference type="EMBL" id="CP030117">
    <property type="protein sequence ID" value="AWX55068.1"/>
    <property type="molecule type" value="Genomic_DNA"/>
</dbReference>
<reference evidence="1 2" key="1">
    <citation type="journal article" date="2015" name="Genome Announc.">
        <title>Draft Genome Sequence of Brevibacillus brevis DZQ7, a Plant Growth-Promoting Rhizobacterium with Broad-Spectrum Antimicrobial Activity.</title>
        <authorList>
            <person name="Hou Q."/>
            <person name="Wang C."/>
            <person name="Hou X."/>
            <person name="Xia Z."/>
            <person name="Ye J."/>
            <person name="Liu K."/>
            <person name="Liu H."/>
            <person name="Wang J."/>
            <person name="Guo H."/>
            <person name="Yu X."/>
            <person name="Yang Y."/>
            <person name="Du B."/>
            <person name="Ding Y."/>
        </authorList>
    </citation>
    <scope>NUCLEOTIDE SEQUENCE [LARGE SCALE GENOMIC DNA]</scope>
    <source>
        <strain evidence="1 2">DZQ7</strain>
    </source>
</reference>
<evidence type="ECO:0000313" key="1">
    <source>
        <dbReference type="EMBL" id="AWX55068.1"/>
    </source>
</evidence>
<dbReference type="AlphaFoldDB" id="A0A2Z4MF35"/>